<sequence>MGELLQADLAALRALGASLTNTAGAIRGITVTATVTMPGSPVAAASEQGTTATTEAYNRIGADIDEMSAACTANAASYEEVDQAFRSRLQSYESGLAQ</sequence>
<organism evidence="1 2">
    <name type="scientific">Gordonia jinhuaensis</name>
    <dbReference type="NCBI Taxonomy" id="1517702"/>
    <lineage>
        <taxon>Bacteria</taxon>
        <taxon>Bacillati</taxon>
        <taxon>Actinomycetota</taxon>
        <taxon>Actinomycetes</taxon>
        <taxon>Mycobacteriales</taxon>
        <taxon>Gordoniaceae</taxon>
        <taxon>Gordonia</taxon>
    </lineage>
</organism>
<dbReference type="EMBL" id="BMGC01000063">
    <property type="protein sequence ID" value="GGB47860.1"/>
    <property type="molecule type" value="Genomic_DNA"/>
</dbReference>
<proteinExistence type="predicted"/>
<reference evidence="1" key="1">
    <citation type="journal article" date="2014" name="Int. J. Syst. Evol. Microbiol.">
        <title>Complete genome sequence of Corynebacterium casei LMG S-19264T (=DSM 44701T), isolated from a smear-ripened cheese.</title>
        <authorList>
            <consortium name="US DOE Joint Genome Institute (JGI-PGF)"/>
            <person name="Walter F."/>
            <person name="Albersmeier A."/>
            <person name="Kalinowski J."/>
            <person name="Ruckert C."/>
        </authorList>
    </citation>
    <scope>NUCLEOTIDE SEQUENCE</scope>
    <source>
        <strain evidence="1">CGMCC 1.12827</strain>
    </source>
</reference>
<accession>A0A916X1I1</accession>
<dbReference type="RefSeq" id="WP_188588910.1">
    <property type="nucleotide sequence ID" value="NZ_BMGC01000063.1"/>
</dbReference>
<evidence type="ECO:0008006" key="3">
    <source>
        <dbReference type="Google" id="ProtNLM"/>
    </source>
</evidence>
<protein>
    <recommendedName>
        <fullName evidence="3">Excreted virulence factor EspC, type VII ESX diderm</fullName>
    </recommendedName>
</protein>
<dbReference type="AlphaFoldDB" id="A0A916X1I1"/>
<reference evidence="1" key="2">
    <citation type="submission" date="2020-09" db="EMBL/GenBank/DDBJ databases">
        <authorList>
            <person name="Sun Q."/>
            <person name="Zhou Y."/>
        </authorList>
    </citation>
    <scope>NUCLEOTIDE SEQUENCE</scope>
    <source>
        <strain evidence="1">CGMCC 1.12827</strain>
    </source>
</reference>
<keyword evidence="2" id="KW-1185">Reference proteome</keyword>
<evidence type="ECO:0000313" key="2">
    <source>
        <dbReference type="Proteomes" id="UP000621454"/>
    </source>
</evidence>
<name>A0A916X1I1_9ACTN</name>
<evidence type="ECO:0000313" key="1">
    <source>
        <dbReference type="EMBL" id="GGB47860.1"/>
    </source>
</evidence>
<comment type="caution">
    <text evidence="1">The sequence shown here is derived from an EMBL/GenBank/DDBJ whole genome shotgun (WGS) entry which is preliminary data.</text>
</comment>
<gene>
    <name evidence="1" type="ORF">GCM10011489_38820</name>
</gene>
<dbReference type="Proteomes" id="UP000621454">
    <property type="component" value="Unassembled WGS sequence"/>
</dbReference>